<accession>A0ACB1B6B4</accession>
<dbReference type="Proteomes" id="UP001497535">
    <property type="component" value="Unassembled WGS sequence"/>
</dbReference>
<evidence type="ECO:0000313" key="1">
    <source>
        <dbReference type="EMBL" id="CAK5126025.1"/>
    </source>
</evidence>
<gene>
    <name evidence="1" type="ORF">MENTE1834_LOCUS48180</name>
</gene>
<keyword evidence="2" id="KW-1185">Reference proteome</keyword>
<protein>
    <submittedName>
        <fullName evidence="1">Uncharacterized protein</fullName>
    </submittedName>
</protein>
<comment type="caution">
    <text evidence="1">The sequence shown here is derived from an EMBL/GenBank/DDBJ whole genome shotgun (WGS) entry which is preliminary data.</text>
</comment>
<proteinExistence type="predicted"/>
<dbReference type="EMBL" id="CAVMJV010000220">
    <property type="protein sequence ID" value="CAK5126025.1"/>
    <property type="molecule type" value="Genomic_DNA"/>
</dbReference>
<reference evidence="1" key="1">
    <citation type="submission" date="2023-11" db="EMBL/GenBank/DDBJ databases">
        <authorList>
            <person name="Poullet M."/>
        </authorList>
    </citation>
    <scope>NUCLEOTIDE SEQUENCE</scope>
    <source>
        <strain evidence="1">E1834</strain>
    </source>
</reference>
<evidence type="ECO:0000313" key="2">
    <source>
        <dbReference type="Proteomes" id="UP001497535"/>
    </source>
</evidence>
<name>A0ACB1B6B4_MELEN</name>
<organism evidence="1 2">
    <name type="scientific">Meloidogyne enterolobii</name>
    <name type="common">Root-knot nematode worm</name>
    <name type="synonym">Meloidogyne mayaguensis</name>
    <dbReference type="NCBI Taxonomy" id="390850"/>
    <lineage>
        <taxon>Eukaryota</taxon>
        <taxon>Metazoa</taxon>
        <taxon>Ecdysozoa</taxon>
        <taxon>Nematoda</taxon>
        <taxon>Chromadorea</taxon>
        <taxon>Rhabditida</taxon>
        <taxon>Tylenchina</taxon>
        <taxon>Tylenchomorpha</taxon>
        <taxon>Tylenchoidea</taxon>
        <taxon>Meloidogynidae</taxon>
        <taxon>Meloidogyninae</taxon>
        <taxon>Meloidogyne</taxon>
    </lineage>
</organism>
<sequence>MNSGDNQKEQNFEPKNASVKSEHNILPNFEPKNASVKSEHNILPNETRIGLNPILRERSDVNRPAGRGLPRRSFTDDFFNDPFDNFNPISHPRGFQRRFTERGLFDDDVDTFFDRFSGEREHQIPFRDEPSLFRSSMPRRHYKPQTDFHGKNEHNSSVERPIPIQLKKATSSQPKCSSPILKEDDEILENVHRIPIRQMNSGDNQKEQNFEPKNASVKSEHNILPNETRIGLNPADKRRRFSNCQQQNEHNYANSKSQFKSVPDIVIDDYSDRSELTKPVAIPLPAPAIPLPAPQHNNAKLENEKDPDPENLKRSEVNVSENEFTTVGQYNADCKDGEAETSNIHIVPLADSGEDLIQLLDDTERKVEKLRENATSLEQEKEAILDMLKNIKLTSSLLKLNHGDRDELALNADRIINRCRSVEVCVNTPRDEHQDRALKLVNEVIYIALNKTDDKLKTQAEIQGFLNACMPEESGHIDDKFQSLIIACTADDQKKIRRRLVKIMEEFEQTQRLPQTDLSK</sequence>